<name>A0ABQ2QC85_9GAMM</name>
<proteinExistence type="predicted"/>
<dbReference type="Gene3D" id="1.25.40.10">
    <property type="entry name" value="Tetratricopeptide repeat domain"/>
    <property type="match status" value="2"/>
</dbReference>
<dbReference type="CDD" id="cd14014">
    <property type="entry name" value="STKc_PknB_like"/>
    <property type="match status" value="1"/>
</dbReference>
<sequence>MLSFYHKLTDISLDALPQNDRTAAFKWALSHLHLKAEALTRLTLLSEQDDILCDAALCEACLLDPAFHHTKAKSLLGLKRIVQQQAANLLSARAAHALALLYSWQSALEDAFPYALQAMEQYQRAYQLNGQAFVADTLGMLCQRSGSIERALLYFTRSLTLKQRINDTQGLALTLGNLARLCFQLGRFDQARGFLWDDINLLAEHDTAQLAVLYNLMARIELADDHTDEAIDWLTRAIAMDEHNSSHLFFCYKDLTLTYIARGERHTAESWLAKASSIQPRTSAYHSLSLQLIRAYLLQPSCADTESFYQEAFAKLSEHDMPEIEIELRIIRAEQAYTQQNFSEARDQLLLAKKRTVASSQLRFLGRIFRNMMEWDLTESLPEEVASVITPDLKQNPDYILRKSLGEGGFGVVSMAWDTHREKNVAIKQFKGSMQLSVIEQRQLWAQARREFETAASIKSIMIARPLAIGHDNVGVPYVVHEFIEGQKLSEFMQSVKDPDTIQYYIRQIAIALEFIHAANIIHRDIKPDNIIIRSNGVPVIIDLGIALLKGKHTEDSIAGTPNYMPPEQTRHTRLDFSADLYALGCIWYHWLSGKRPTVASDRNSSSLFQRAKRKLTGLKPGIVINEEYLPLKNKGTLKRMLAIEPSQRFASVQELLHSFDISSESA</sequence>
<evidence type="ECO:0000313" key="7">
    <source>
        <dbReference type="EMBL" id="GGP75024.1"/>
    </source>
</evidence>
<evidence type="ECO:0000259" key="6">
    <source>
        <dbReference type="PROSITE" id="PS50011"/>
    </source>
</evidence>
<dbReference type="PANTHER" id="PTHR43289">
    <property type="entry name" value="MITOGEN-ACTIVATED PROTEIN KINASE KINASE KINASE 20-RELATED"/>
    <property type="match status" value="1"/>
</dbReference>
<dbReference type="InterPro" id="IPR011990">
    <property type="entry name" value="TPR-like_helical_dom_sf"/>
</dbReference>
<keyword evidence="8" id="KW-1185">Reference proteome</keyword>
<dbReference type="PROSITE" id="PS00108">
    <property type="entry name" value="PROTEIN_KINASE_ST"/>
    <property type="match status" value="1"/>
</dbReference>
<evidence type="ECO:0000256" key="1">
    <source>
        <dbReference type="ARBA" id="ARBA00022679"/>
    </source>
</evidence>
<reference evidence="8" key="1">
    <citation type="journal article" date="2019" name="Int. J. Syst. Evol. Microbiol.">
        <title>The Global Catalogue of Microorganisms (GCM) 10K type strain sequencing project: providing services to taxonomists for standard genome sequencing and annotation.</title>
        <authorList>
            <consortium name="The Broad Institute Genomics Platform"/>
            <consortium name="The Broad Institute Genome Sequencing Center for Infectious Disease"/>
            <person name="Wu L."/>
            <person name="Ma J."/>
        </authorList>
    </citation>
    <scope>NUCLEOTIDE SEQUENCE [LARGE SCALE GENOMIC DNA]</scope>
    <source>
        <strain evidence="8">JCM 32305</strain>
    </source>
</reference>
<dbReference type="SUPFAM" id="SSF48452">
    <property type="entry name" value="TPR-like"/>
    <property type="match status" value="1"/>
</dbReference>
<keyword evidence="4 5" id="KW-0067">ATP-binding</keyword>
<dbReference type="InterPro" id="IPR017441">
    <property type="entry name" value="Protein_kinase_ATP_BS"/>
</dbReference>
<keyword evidence="2 5" id="KW-0547">Nucleotide-binding</keyword>
<evidence type="ECO:0000256" key="5">
    <source>
        <dbReference type="PROSITE-ProRule" id="PRU10141"/>
    </source>
</evidence>
<dbReference type="Gene3D" id="1.10.510.10">
    <property type="entry name" value="Transferase(Phosphotransferase) domain 1"/>
    <property type="match status" value="1"/>
</dbReference>
<dbReference type="InterPro" id="IPR000719">
    <property type="entry name" value="Prot_kinase_dom"/>
</dbReference>
<dbReference type="Proteomes" id="UP000654004">
    <property type="component" value="Unassembled WGS sequence"/>
</dbReference>
<dbReference type="PANTHER" id="PTHR43289:SF6">
    <property type="entry name" value="SERINE_THREONINE-PROTEIN KINASE NEKL-3"/>
    <property type="match status" value="1"/>
</dbReference>
<gene>
    <name evidence="7" type="ORF">GCM10009410_03700</name>
</gene>
<evidence type="ECO:0000256" key="2">
    <source>
        <dbReference type="ARBA" id="ARBA00022741"/>
    </source>
</evidence>
<dbReference type="PROSITE" id="PS00107">
    <property type="entry name" value="PROTEIN_KINASE_ATP"/>
    <property type="match status" value="1"/>
</dbReference>
<protein>
    <recommendedName>
        <fullName evidence="6">Protein kinase domain-containing protein</fullName>
    </recommendedName>
</protein>
<dbReference type="InterPro" id="IPR008271">
    <property type="entry name" value="Ser/Thr_kinase_AS"/>
</dbReference>
<evidence type="ECO:0000313" key="8">
    <source>
        <dbReference type="Proteomes" id="UP000654004"/>
    </source>
</evidence>
<dbReference type="InterPro" id="IPR019734">
    <property type="entry name" value="TPR_rpt"/>
</dbReference>
<dbReference type="SUPFAM" id="SSF56112">
    <property type="entry name" value="Protein kinase-like (PK-like)"/>
    <property type="match status" value="1"/>
</dbReference>
<keyword evidence="1" id="KW-0808">Transferase</keyword>
<accession>A0ABQ2QC85</accession>
<comment type="caution">
    <text evidence="7">The sequence shown here is derived from an EMBL/GenBank/DDBJ whole genome shotgun (WGS) entry which is preliminary data.</text>
</comment>
<organism evidence="7 8">
    <name type="scientific">Shewanella ulleungensis</name>
    <dbReference type="NCBI Taxonomy" id="2282699"/>
    <lineage>
        <taxon>Bacteria</taxon>
        <taxon>Pseudomonadati</taxon>
        <taxon>Pseudomonadota</taxon>
        <taxon>Gammaproteobacteria</taxon>
        <taxon>Alteromonadales</taxon>
        <taxon>Shewanellaceae</taxon>
        <taxon>Shewanella</taxon>
    </lineage>
</organism>
<evidence type="ECO:0000256" key="4">
    <source>
        <dbReference type="ARBA" id="ARBA00022840"/>
    </source>
</evidence>
<dbReference type="PROSITE" id="PS50011">
    <property type="entry name" value="PROTEIN_KINASE_DOM"/>
    <property type="match status" value="1"/>
</dbReference>
<dbReference type="EMBL" id="BMQW01000001">
    <property type="protein sequence ID" value="GGP75024.1"/>
    <property type="molecule type" value="Genomic_DNA"/>
</dbReference>
<feature type="domain" description="Protein kinase" evidence="6">
    <location>
        <begin position="399"/>
        <end position="661"/>
    </location>
</feature>
<dbReference type="Pfam" id="PF00069">
    <property type="entry name" value="Pkinase"/>
    <property type="match status" value="1"/>
</dbReference>
<evidence type="ECO:0000256" key="3">
    <source>
        <dbReference type="ARBA" id="ARBA00022777"/>
    </source>
</evidence>
<dbReference type="SMART" id="SM00220">
    <property type="entry name" value="S_TKc"/>
    <property type="match status" value="1"/>
</dbReference>
<dbReference type="InterPro" id="IPR011009">
    <property type="entry name" value="Kinase-like_dom_sf"/>
</dbReference>
<dbReference type="SMART" id="SM00028">
    <property type="entry name" value="TPR"/>
    <property type="match status" value="5"/>
</dbReference>
<feature type="binding site" evidence="5">
    <location>
        <position position="428"/>
    </location>
    <ligand>
        <name>ATP</name>
        <dbReference type="ChEBI" id="CHEBI:30616"/>
    </ligand>
</feature>
<keyword evidence="3" id="KW-0418">Kinase</keyword>